<dbReference type="Pfam" id="PF04757">
    <property type="entry name" value="Pex2_Pex12"/>
    <property type="match status" value="1"/>
</dbReference>
<dbReference type="InterPro" id="IPR006845">
    <property type="entry name" value="Pex_N"/>
</dbReference>
<evidence type="ECO:0000256" key="10">
    <source>
        <dbReference type="ARBA" id="ARBA00022833"/>
    </source>
</evidence>
<dbReference type="GO" id="GO:0005778">
    <property type="term" value="C:peroxisomal membrane"/>
    <property type="evidence" value="ECO:0007669"/>
    <property type="project" value="UniProtKB-SubCell"/>
</dbReference>
<evidence type="ECO:0000256" key="3">
    <source>
        <dbReference type="ARBA" id="ARBA00008704"/>
    </source>
</evidence>
<sequence>MAVPVRTVYAGESPSETSRAAALALSTAPRVNQIDADELDSALVGMLSERLGRSLDNFKSTFSLGFKPELELLIKLVLFRYGVLNSLVRSSPGAKLQNLKLASSRASHISRKALLLYLLLHPPIFPTYLLTRIKEYALSKQWPDLPNHDWRKKAWRVLGKVENGGRIWELISWVWFLFDGRHPSLLMRILGLRLVPSQPHLTRLVSYEFMNRQLVWGAFTEFAMFSVPLLPPVPSYLNPTALIAPIKSLLSQPPAIDYSSIPLVSSSSASVNIQQKHTGPYAGLPRSTCPICHIRYSSAPVPLDASTSQGSALSLTPITLSAGSSEAETGMMTEFGHGDDKEESRIFVPAQTDCRGNCQWCYYCIGEELYKHRERVKNEAAKQKTTTTKKKKMALDNGGIDGMHKQEREDEVAEKDKWECLRCGGCVTRAWRVTGQ</sequence>
<evidence type="ECO:0000259" key="16">
    <source>
        <dbReference type="Pfam" id="PF04757"/>
    </source>
</evidence>
<keyword evidence="6" id="KW-0812">Transmembrane</keyword>
<evidence type="ECO:0000256" key="5">
    <source>
        <dbReference type="ARBA" id="ARBA00022679"/>
    </source>
</evidence>
<name>A0A1B9H0Q1_9TREE</name>
<dbReference type="GO" id="GO:0016567">
    <property type="term" value="P:protein ubiquitination"/>
    <property type="evidence" value="ECO:0007669"/>
    <property type="project" value="UniProtKB-ARBA"/>
</dbReference>
<keyword evidence="9" id="KW-0833">Ubl conjugation pathway</keyword>
<keyword evidence="14" id="KW-0576">Peroxisome</keyword>
<evidence type="ECO:0000256" key="4">
    <source>
        <dbReference type="ARBA" id="ARBA00022448"/>
    </source>
</evidence>
<evidence type="ECO:0000256" key="13">
    <source>
        <dbReference type="ARBA" id="ARBA00023136"/>
    </source>
</evidence>
<protein>
    <submittedName>
        <fullName evidence="17">Peroxin-2</fullName>
    </submittedName>
</protein>
<reference evidence="17 18" key="1">
    <citation type="submission" date="2013-07" db="EMBL/GenBank/DDBJ databases">
        <title>The Genome Sequence of Cryptococcus heveanensis BCC8398.</title>
        <authorList>
            <consortium name="The Broad Institute Genome Sequencing Platform"/>
            <person name="Cuomo C."/>
            <person name="Litvintseva A."/>
            <person name="Chen Y."/>
            <person name="Heitman J."/>
            <person name="Sun S."/>
            <person name="Springer D."/>
            <person name="Dromer F."/>
            <person name="Young S.K."/>
            <person name="Zeng Q."/>
            <person name="Gargeya S."/>
            <person name="Fitzgerald M."/>
            <person name="Abouelleil A."/>
            <person name="Alvarado L."/>
            <person name="Berlin A.M."/>
            <person name="Chapman S.B."/>
            <person name="Dewar J."/>
            <person name="Goldberg J."/>
            <person name="Griggs A."/>
            <person name="Gujja S."/>
            <person name="Hansen M."/>
            <person name="Howarth C."/>
            <person name="Imamovic A."/>
            <person name="Larimer J."/>
            <person name="McCowan C."/>
            <person name="Murphy C."/>
            <person name="Pearson M."/>
            <person name="Priest M."/>
            <person name="Roberts A."/>
            <person name="Saif S."/>
            <person name="Shea T."/>
            <person name="Sykes S."/>
            <person name="Wortman J."/>
            <person name="Nusbaum C."/>
            <person name="Birren B."/>
        </authorList>
    </citation>
    <scope>NUCLEOTIDE SEQUENCE [LARGE SCALE GENOMIC DNA]</scope>
    <source>
        <strain evidence="17 18">BCC8398</strain>
    </source>
</reference>
<keyword evidence="8" id="KW-0863">Zinc-finger</keyword>
<dbReference type="OrthoDB" id="1701437at2759"/>
<comment type="subcellular location">
    <subcellularLocation>
        <location evidence="1">Peroxisome membrane</location>
        <topology evidence="1">Multi-pass membrane protein</topology>
    </subcellularLocation>
</comment>
<keyword evidence="12" id="KW-1133">Transmembrane helix</keyword>
<keyword evidence="18" id="KW-1185">Reference proteome</keyword>
<dbReference type="PANTHER" id="PTHR23350">
    <property type="entry name" value="PEROXISOME ASSEMBLY PROTEIN 10"/>
    <property type="match status" value="1"/>
</dbReference>
<dbReference type="PANTHER" id="PTHR23350:SF4">
    <property type="entry name" value="PEROXISOME BIOGENESIS FACTOR 2"/>
    <property type="match status" value="1"/>
</dbReference>
<dbReference type="InterPro" id="IPR025654">
    <property type="entry name" value="PEX2/10"/>
</dbReference>
<keyword evidence="4" id="KW-0813">Transport</keyword>
<evidence type="ECO:0000256" key="6">
    <source>
        <dbReference type="ARBA" id="ARBA00022692"/>
    </source>
</evidence>
<evidence type="ECO:0000256" key="9">
    <source>
        <dbReference type="ARBA" id="ARBA00022786"/>
    </source>
</evidence>
<dbReference type="STRING" id="1296120.A0A1B9H0Q1"/>
<keyword evidence="13" id="KW-0472">Membrane</keyword>
<proteinExistence type="inferred from homology"/>
<keyword evidence="7" id="KW-0479">Metal-binding</keyword>
<gene>
    <name evidence="17" type="ORF">I316_01453</name>
</gene>
<dbReference type="GO" id="GO:0016740">
    <property type="term" value="F:transferase activity"/>
    <property type="evidence" value="ECO:0007669"/>
    <property type="project" value="UniProtKB-KW"/>
</dbReference>
<evidence type="ECO:0000256" key="1">
    <source>
        <dbReference type="ARBA" id="ARBA00004585"/>
    </source>
</evidence>
<dbReference type="GO" id="GO:0016562">
    <property type="term" value="P:protein import into peroxisome matrix, receptor recycling"/>
    <property type="evidence" value="ECO:0007669"/>
    <property type="project" value="UniProtKB-ARBA"/>
</dbReference>
<evidence type="ECO:0000256" key="8">
    <source>
        <dbReference type="ARBA" id="ARBA00022771"/>
    </source>
</evidence>
<accession>A0A1B9H0Q1</accession>
<dbReference type="Proteomes" id="UP000092666">
    <property type="component" value="Unassembled WGS sequence"/>
</dbReference>
<feature type="domain" description="Pex N-terminal" evidence="16">
    <location>
        <begin position="40"/>
        <end position="231"/>
    </location>
</feature>
<evidence type="ECO:0000256" key="15">
    <source>
        <dbReference type="SAM" id="MobiDB-lite"/>
    </source>
</evidence>
<keyword evidence="11" id="KW-0653">Protein transport</keyword>
<comment type="similarity">
    <text evidence="3">Belongs to the pex2/pex10/pex12 family.</text>
</comment>
<comment type="pathway">
    <text evidence="2">Protein modification; protein ubiquitination.</text>
</comment>
<evidence type="ECO:0000313" key="17">
    <source>
        <dbReference type="EMBL" id="OCF36856.1"/>
    </source>
</evidence>
<evidence type="ECO:0000256" key="14">
    <source>
        <dbReference type="ARBA" id="ARBA00023140"/>
    </source>
</evidence>
<organism evidence="17 18">
    <name type="scientific">Kwoniella heveanensis BCC8398</name>
    <dbReference type="NCBI Taxonomy" id="1296120"/>
    <lineage>
        <taxon>Eukaryota</taxon>
        <taxon>Fungi</taxon>
        <taxon>Dikarya</taxon>
        <taxon>Basidiomycota</taxon>
        <taxon>Agaricomycotina</taxon>
        <taxon>Tremellomycetes</taxon>
        <taxon>Tremellales</taxon>
        <taxon>Cryptococcaceae</taxon>
        <taxon>Kwoniella</taxon>
    </lineage>
</organism>
<evidence type="ECO:0000256" key="11">
    <source>
        <dbReference type="ARBA" id="ARBA00022927"/>
    </source>
</evidence>
<keyword evidence="10" id="KW-0862">Zinc</keyword>
<dbReference type="AlphaFoldDB" id="A0A1B9H0Q1"/>
<keyword evidence="5" id="KW-0808">Transferase</keyword>
<dbReference type="GO" id="GO:0008270">
    <property type="term" value="F:zinc ion binding"/>
    <property type="evidence" value="ECO:0007669"/>
    <property type="project" value="UniProtKB-KW"/>
</dbReference>
<evidence type="ECO:0000256" key="2">
    <source>
        <dbReference type="ARBA" id="ARBA00004906"/>
    </source>
</evidence>
<dbReference type="EMBL" id="KI669494">
    <property type="protein sequence ID" value="OCF36856.1"/>
    <property type="molecule type" value="Genomic_DNA"/>
</dbReference>
<evidence type="ECO:0000256" key="12">
    <source>
        <dbReference type="ARBA" id="ARBA00022989"/>
    </source>
</evidence>
<evidence type="ECO:0000313" key="18">
    <source>
        <dbReference type="Proteomes" id="UP000092666"/>
    </source>
</evidence>
<evidence type="ECO:0000256" key="7">
    <source>
        <dbReference type="ARBA" id="ARBA00022723"/>
    </source>
</evidence>
<reference evidence="18" key="2">
    <citation type="submission" date="2013-12" db="EMBL/GenBank/DDBJ databases">
        <title>Evolution of pathogenesis and genome organization in the Tremellales.</title>
        <authorList>
            <person name="Cuomo C."/>
            <person name="Litvintseva A."/>
            <person name="Heitman J."/>
            <person name="Chen Y."/>
            <person name="Sun S."/>
            <person name="Springer D."/>
            <person name="Dromer F."/>
            <person name="Young S."/>
            <person name="Zeng Q."/>
            <person name="Chapman S."/>
            <person name="Gujja S."/>
            <person name="Saif S."/>
            <person name="Birren B."/>
        </authorList>
    </citation>
    <scope>NUCLEOTIDE SEQUENCE [LARGE SCALE GENOMIC DNA]</scope>
    <source>
        <strain evidence="18">BCC8398</strain>
    </source>
</reference>
<feature type="region of interest" description="Disordered" evidence="15">
    <location>
        <begin position="380"/>
        <end position="402"/>
    </location>
</feature>